<gene>
    <name evidence="6" type="primary">YTM1</name>
    <name evidence="10" type="ORF">CC85DRAFT_283799</name>
</gene>
<dbReference type="InterPro" id="IPR020472">
    <property type="entry name" value="WD40_PAC1"/>
</dbReference>
<evidence type="ECO:0000313" key="10">
    <source>
        <dbReference type="EMBL" id="KLT44288.1"/>
    </source>
</evidence>
<name>A0A0J0XT74_9TREE</name>
<feature type="domain" description="NLE" evidence="9">
    <location>
        <begin position="12"/>
        <end position="78"/>
    </location>
</feature>
<dbReference type="GO" id="GO:0005730">
    <property type="term" value="C:nucleolus"/>
    <property type="evidence" value="ECO:0007669"/>
    <property type="project" value="UniProtKB-SubCell"/>
</dbReference>
<dbReference type="InterPro" id="IPR012972">
    <property type="entry name" value="NLE"/>
</dbReference>
<dbReference type="InterPro" id="IPR015943">
    <property type="entry name" value="WD40/YVTN_repeat-like_dom_sf"/>
</dbReference>
<dbReference type="GO" id="GO:0005654">
    <property type="term" value="C:nucleoplasm"/>
    <property type="evidence" value="ECO:0007669"/>
    <property type="project" value="UniProtKB-SubCell"/>
</dbReference>
<evidence type="ECO:0000256" key="7">
    <source>
        <dbReference type="PROSITE-ProRule" id="PRU00221"/>
    </source>
</evidence>
<dbReference type="HAMAP" id="MF_03029">
    <property type="entry name" value="WDR12"/>
    <property type="match status" value="1"/>
</dbReference>
<sequence length="477" mass="50835">MNPSGSTGARQIPVNLFTRSEYAIPASTYFIPADWRRFQLSELINKVLGHGGESGVAPVPFDFVVEGEVLRGSLDAWLKAHRGDDEETAINVEYMQSVLPPSDAGRWEQEDWVSGLSVARRGTVLVSSYLSHVRVLPLAGGIGDAPTPLYTLPLPTALGATCCTWLADDMVAAGGVDRATHVFRLPSLDPAEAAAENNTAHELYTLMGHTAPISSIAAGPARELASAAWDGQINVYALPSEEPEEHEVPADPTSYLPGQKKRRKLAKETGQGPQPIEGLTDGDATGESGMGWRRAPTLVLRGHKGRVGGLVWDHEDASRIWSAGWDGSVRGWDAETGANVVVRQGPSDKALLCVSQFAPTGQLAAGSMDRTVTLWDTRAAQSVIAGTLHVGSPVPSIACHPTSAFTLATATYAGAVQIWDVRSPKHALFSVRHTPAREQTKNGKALGERLLAVDWDGEVLVAGGEDGEVGLWRARGE</sequence>
<evidence type="ECO:0000256" key="3">
    <source>
        <dbReference type="ARBA" id="ARBA00022574"/>
    </source>
</evidence>
<dbReference type="SMART" id="SM00320">
    <property type="entry name" value="WD40"/>
    <property type="match status" value="6"/>
</dbReference>
<dbReference type="GO" id="GO:0000463">
    <property type="term" value="P:maturation of LSU-rRNA from tricistronic rRNA transcript (SSU-rRNA, 5.8S rRNA, LSU-rRNA)"/>
    <property type="evidence" value="ECO:0007669"/>
    <property type="project" value="UniProtKB-UniRule"/>
</dbReference>
<evidence type="ECO:0000256" key="2">
    <source>
        <dbReference type="ARBA" id="ARBA00022552"/>
    </source>
</evidence>
<evidence type="ECO:0000256" key="4">
    <source>
        <dbReference type="ARBA" id="ARBA00022737"/>
    </source>
</evidence>
<dbReference type="InterPro" id="IPR019775">
    <property type="entry name" value="WD40_repeat_CS"/>
</dbReference>
<dbReference type="Proteomes" id="UP000053611">
    <property type="component" value="Unassembled WGS sequence"/>
</dbReference>
<evidence type="ECO:0000313" key="11">
    <source>
        <dbReference type="Proteomes" id="UP000053611"/>
    </source>
</evidence>
<dbReference type="InterPro" id="IPR028599">
    <property type="entry name" value="WDR12/Ytm1"/>
</dbReference>
<evidence type="ECO:0000256" key="8">
    <source>
        <dbReference type="SAM" id="MobiDB-lite"/>
    </source>
</evidence>
<feature type="repeat" description="WD" evidence="7">
    <location>
        <begin position="456"/>
        <end position="477"/>
    </location>
</feature>
<dbReference type="PANTHER" id="PTHR19855">
    <property type="entry name" value="WD40 REPEAT PROTEIN 12, 37"/>
    <property type="match status" value="1"/>
</dbReference>
<dbReference type="AlphaFoldDB" id="A0A0J0XT74"/>
<dbReference type="EMBL" id="KQ087188">
    <property type="protein sequence ID" value="KLT44288.1"/>
    <property type="molecule type" value="Genomic_DNA"/>
</dbReference>
<dbReference type="InterPro" id="IPR001680">
    <property type="entry name" value="WD40_rpt"/>
</dbReference>
<dbReference type="PROSITE" id="PS50082">
    <property type="entry name" value="WD_REPEATS_2"/>
    <property type="match status" value="3"/>
</dbReference>
<dbReference type="PROSITE" id="PS00678">
    <property type="entry name" value="WD_REPEATS_1"/>
    <property type="match status" value="1"/>
</dbReference>
<keyword evidence="2 6" id="KW-0698">rRNA processing</keyword>
<comment type="function">
    <text evidence="6">Component of the NOP7 complex, which is required for maturation of the 25S and 5.8S ribosomal RNAs and formation of the 60S ribosome.</text>
</comment>
<comment type="subcellular location">
    <subcellularLocation>
        <location evidence="6">Nucleus</location>
        <location evidence="6">Nucleolus</location>
    </subcellularLocation>
    <subcellularLocation>
        <location evidence="6">Nucleus</location>
        <location evidence="6">Nucleoplasm</location>
    </subcellularLocation>
</comment>
<reference evidence="10 11" key="1">
    <citation type="submission" date="2015-03" db="EMBL/GenBank/DDBJ databases">
        <title>Genomics and transcriptomics of the oil-accumulating basidiomycete yeast T. oleaginosus allow insights into substrate utilization and the diverse evolutionary trajectories of mating systems in fungi.</title>
        <authorList>
            <consortium name="DOE Joint Genome Institute"/>
            <person name="Kourist R."/>
            <person name="Kracht O."/>
            <person name="Bracharz F."/>
            <person name="Lipzen A."/>
            <person name="Nolan M."/>
            <person name="Ohm R."/>
            <person name="Grigoriev I."/>
            <person name="Sun S."/>
            <person name="Heitman J."/>
            <person name="Bruck T."/>
            <person name="Nowrousian M."/>
        </authorList>
    </citation>
    <scope>NUCLEOTIDE SEQUENCE [LARGE SCALE GENOMIC DNA]</scope>
    <source>
        <strain evidence="10 11">IBC0246</strain>
    </source>
</reference>
<dbReference type="GO" id="GO:0000466">
    <property type="term" value="P:maturation of 5.8S rRNA from tricistronic rRNA transcript (SSU-rRNA, 5.8S rRNA, LSU-rRNA)"/>
    <property type="evidence" value="ECO:0007669"/>
    <property type="project" value="UniProtKB-UniRule"/>
</dbReference>
<dbReference type="SUPFAM" id="SSF50978">
    <property type="entry name" value="WD40 repeat-like"/>
    <property type="match status" value="1"/>
</dbReference>
<dbReference type="OrthoDB" id="10251381at2759"/>
<keyword evidence="5 6" id="KW-0539">Nucleus</keyword>
<dbReference type="PROSITE" id="PS50294">
    <property type="entry name" value="WD_REPEATS_REGION"/>
    <property type="match status" value="1"/>
</dbReference>
<keyword evidence="4" id="KW-0677">Repeat</keyword>
<dbReference type="InterPro" id="IPR036322">
    <property type="entry name" value="WD40_repeat_dom_sf"/>
</dbReference>
<feature type="repeat" description="WD" evidence="7">
    <location>
        <begin position="300"/>
        <end position="342"/>
    </location>
</feature>
<keyword evidence="11" id="KW-1185">Reference proteome</keyword>
<evidence type="ECO:0000256" key="1">
    <source>
        <dbReference type="ARBA" id="ARBA00022517"/>
    </source>
</evidence>
<dbReference type="STRING" id="879819.A0A0J0XT74"/>
<evidence type="ECO:0000256" key="5">
    <source>
        <dbReference type="ARBA" id="ARBA00023242"/>
    </source>
</evidence>
<accession>A0A0J0XT74</accession>
<keyword evidence="1 6" id="KW-0690">Ribosome biogenesis</keyword>
<evidence type="ECO:0000259" key="9">
    <source>
        <dbReference type="Pfam" id="PF08154"/>
    </source>
</evidence>
<comment type="subunit">
    <text evidence="6">Component of the NOP7 complex, composed of ERB1, NOP7 and YTM1. Within the NOP7 complex ERB1 appears to interact directly with NOP7 and YTM1. The NOP7 complex also associates with the 66S pre-ribosome.</text>
</comment>
<dbReference type="GO" id="GO:0030687">
    <property type="term" value="C:preribosome, large subunit precursor"/>
    <property type="evidence" value="ECO:0007669"/>
    <property type="project" value="UniProtKB-UniRule"/>
</dbReference>
<dbReference type="GO" id="GO:0043021">
    <property type="term" value="F:ribonucleoprotein complex binding"/>
    <property type="evidence" value="ECO:0007669"/>
    <property type="project" value="UniProtKB-UniRule"/>
</dbReference>
<organism evidence="10 11">
    <name type="scientific">Cutaneotrichosporon oleaginosum</name>
    <dbReference type="NCBI Taxonomy" id="879819"/>
    <lineage>
        <taxon>Eukaryota</taxon>
        <taxon>Fungi</taxon>
        <taxon>Dikarya</taxon>
        <taxon>Basidiomycota</taxon>
        <taxon>Agaricomycotina</taxon>
        <taxon>Tremellomycetes</taxon>
        <taxon>Trichosporonales</taxon>
        <taxon>Trichosporonaceae</taxon>
        <taxon>Cutaneotrichosporon</taxon>
    </lineage>
</organism>
<dbReference type="PANTHER" id="PTHR19855:SF11">
    <property type="entry name" value="RIBOSOME BIOGENESIS PROTEIN WDR12"/>
    <property type="match status" value="1"/>
</dbReference>
<keyword evidence="3 7" id="KW-0853">WD repeat</keyword>
<evidence type="ECO:0000256" key="6">
    <source>
        <dbReference type="HAMAP-Rule" id="MF_03029"/>
    </source>
</evidence>
<protein>
    <recommendedName>
        <fullName evidence="6">Ribosome biogenesis protein YTM1</fullName>
    </recommendedName>
</protein>
<dbReference type="GeneID" id="28983108"/>
<dbReference type="Pfam" id="PF00400">
    <property type="entry name" value="WD40"/>
    <property type="match status" value="3"/>
</dbReference>
<proteinExistence type="inferred from homology"/>
<comment type="similarity">
    <text evidence="6">Belongs to the WD repeat WDR12/YTM1 family.</text>
</comment>
<dbReference type="Gene3D" id="2.130.10.10">
    <property type="entry name" value="YVTN repeat-like/Quinoprotein amine dehydrogenase"/>
    <property type="match status" value="1"/>
</dbReference>
<dbReference type="Pfam" id="PF08154">
    <property type="entry name" value="NLE"/>
    <property type="match status" value="1"/>
</dbReference>
<dbReference type="PRINTS" id="PR00320">
    <property type="entry name" value="GPROTEINBRPT"/>
</dbReference>
<feature type="region of interest" description="Disordered" evidence="8">
    <location>
        <begin position="240"/>
        <end position="290"/>
    </location>
</feature>
<feature type="repeat" description="WD" evidence="7">
    <location>
        <begin position="363"/>
        <end position="385"/>
    </location>
</feature>